<dbReference type="GO" id="GO:0016787">
    <property type="term" value="F:hydrolase activity"/>
    <property type="evidence" value="ECO:0007669"/>
    <property type="project" value="UniProtKB-KW"/>
</dbReference>
<evidence type="ECO:0000313" key="4">
    <source>
        <dbReference type="EMBL" id="GFE39763.1"/>
    </source>
</evidence>
<dbReference type="Gene3D" id="3.40.50.1820">
    <property type="entry name" value="alpha/beta hydrolase"/>
    <property type="match status" value="1"/>
</dbReference>
<proteinExistence type="predicted"/>
<accession>A0A640UUN9</accession>
<feature type="compositionally biased region" description="Low complexity" evidence="2">
    <location>
        <begin position="1"/>
        <end position="12"/>
    </location>
</feature>
<reference evidence="4 5" key="1">
    <citation type="submission" date="2019-12" db="EMBL/GenBank/DDBJ databases">
        <title>Whole genome shotgun sequence of Streptomyces tubercidicus NBRC 13090.</title>
        <authorList>
            <person name="Ichikawa N."/>
            <person name="Kimura A."/>
            <person name="Kitahashi Y."/>
            <person name="Komaki H."/>
            <person name="Tamura T."/>
        </authorList>
    </citation>
    <scope>NUCLEOTIDE SEQUENCE [LARGE SCALE GENOMIC DNA]</scope>
    <source>
        <strain evidence="4 5">NBRC 13090</strain>
    </source>
</reference>
<feature type="region of interest" description="Disordered" evidence="2">
    <location>
        <begin position="1"/>
        <end position="28"/>
    </location>
</feature>
<keyword evidence="5" id="KW-1185">Reference proteome</keyword>
<evidence type="ECO:0000256" key="2">
    <source>
        <dbReference type="SAM" id="MobiDB-lite"/>
    </source>
</evidence>
<dbReference type="SUPFAM" id="SSF53474">
    <property type="entry name" value="alpha/beta-Hydrolases"/>
    <property type="match status" value="1"/>
</dbReference>
<feature type="domain" description="AB hydrolase-1" evidence="3">
    <location>
        <begin position="47"/>
        <end position="329"/>
    </location>
</feature>
<dbReference type="OrthoDB" id="2987348at2"/>
<evidence type="ECO:0000313" key="5">
    <source>
        <dbReference type="Proteomes" id="UP000431826"/>
    </source>
</evidence>
<dbReference type="PRINTS" id="PR00412">
    <property type="entry name" value="EPOXHYDRLASE"/>
</dbReference>
<keyword evidence="1 4" id="KW-0378">Hydrolase</keyword>
<dbReference type="InterPro" id="IPR000639">
    <property type="entry name" value="Epox_hydrolase-like"/>
</dbReference>
<protein>
    <submittedName>
        <fullName evidence="4">Epoxide hydrolase</fullName>
    </submittedName>
</protein>
<gene>
    <name evidence="4" type="ORF">Stube_44360</name>
</gene>
<dbReference type="GeneID" id="96285526"/>
<dbReference type="Proteomes" id="UP000431826">
    <property type="component" value="Unassembled WGS sequence"/>
</dbReference>
<comment type="caution">
    <text evidence="4">The sequence shown here is derived from an EMBL/GenBank/DDBJ whole genome shotgun (WGS) entry which is preliminary data.</text>
</comment>
<dbReference type="Pfam" id="PF00561">
    <property type="entry name" value="Abhydrolase_1"/>
    <property type="match status" value="1"/>
</dbReference>
<name>A0A640UUN9_9ACTN</name>
<dbReference type="InterPro" id="IPR000073">
    <property type="entry name" value="AB_hydrolase_1"/>
</dbReference>
<dbReference type="RefSeq" id="WP_159745819.1">
    <property type="nucleotide sequence ID" value="NZ_BLIR01000001.1"/>
</dbReference>
<evidence type="ECO:0000256" key="1">
    <source>
        <dbReference type="ARBA" id="ARBA00022801"/>
    </source>
</evidence>
<dbReference type="PANTHER" id="PTHR43329">
    <property type="entry name" value="EPOXIDE HYDROLASE"/>
    <property type="match status" value="1"/>
</dbReference>
<dbReference type="AlphaFoldDB" id="A0A640UUN9"/>
<sequence length="352" mass="37762">MPQPAETTTPTTPTTPPPPQEQAPAATHRTVEVPGGRIHLVEQGTGPLVLLVHGFPESWYSWRHQLPALAAAGYRAVAIDVRGYGRSSKPRDVAAYRMLAHVADNAAVVRALGEETAVIAGHDWGSPIAANSALLRPDVFTAVALLSVPYTPRGGPRPSEAFARIGGDEEFYVSYFQEPGRAEAEIEPDVRGWLAGLYAGLSGDAEPTSGLGLFAVAPGGKMSDRFPAGPPRPLSWLTEADLDFYAAEFERTGLTGGLNRYRNVDRDWEDLAAWDGAPLTQPALFIAGEHDASTDWMANAVKAFPHTLPALSAAHFLDGCGHWVQQENPDEVNRLLVDWLRGLPAAAVRAKG</sequence>
<organism evidence="4 5">
    <name type="scientific">Streptomyces tubercidicus</name>
    <dbReference type="NCBI Taxonomy" id="47759"/>
    <lineage>
        <taxon>Bacteria</taxon>
        <taxon>Bacillati</taxon>
        <taxon>Actinomycetota</taxon>
        <taxon>Actinomycetes</taxon>
        <taxon>Kitasatosporales</taxon>
        <taxon>Streptomycetaceae</taxon>
        <taxon>Streptomyces</taxon>
    </lineage>
</organism>
<evidence type="ECO:0000259" key="3">
    <source>
        <dbReference type="Pfam" id="PF00561"/>
    </source>
</evidence>
<dbReference type="InterPro" id="IPR029058">
    <property type="entry name" value="AB_hydrolase_fold"/>
</dbReference>
<dbReference type="EMBL" id="BLIR01000001">
    <property type="protein sequence ID" value="GFE39763.1"/>
    <property type="molecule type" value="Genomic_DNA"/>
</dbReference>